<keyword evidence="1" id="KW-0001">2Fe-2S</keyword>
<dbReference type="CDD" id="cd03477">
    <property type="entry name" value="Rieske_YhfW_C"/>
    <property type="match status" value="1"/>
</dbReference>
<evidence type="ECO:0000256" key="5">
    <source>
        <dbReference type="ARBA" id="ARBA00023157"/>
    </source>
</evidence>
<keyword evidence="3" id="KW-0408">Iron</keyword>
<organism evidence="7 8">
    <name type="scientific">Niabella ginsenosidivorans</name>
    <dbReference type="NCBI Taxonomy" id="1176587"/>
    <lineage>
        <taxon>Bacteria</taxon>
        <taxon>Pseudomonadati</taxon>
        <taxon>Bacteroidota</taxon>
        <taxon>Chitinophagia</taxon>
        <taxon>Chitinophagales</taxon>
        <taxon>Chitinophagaceae</taxon>
        <taxon>Niabella</taxon>
    </lineage>
</organism>
<dbReference type="STRING" id="1176587.A8C56_07805"/>
<dbReference type="InterPro" id="IPR017941">
    <property type="entry name" value="Rieske_2Fe-2S"/>
</dbReference>
<dbReference type="Proteomes" id="UP000077667">
    <property type="component" value="Chromosome"/>
</dbReference>
<dbReference type="EMBL" id="CP015772">
    <property type="protein sequence ID" value="ANH80896.1"/>
    <property type="molecule type" value="Genomic_DNA"/>
</dbReference>
<dbReference type="Gene3D" id="3.30.9.10">
    <property type="entry name" value="D-Amino Acid Oxidase, subunit A, domain 2"/>
    <property type="match status" value="1"/>
</dbReference>
<dbReference type="InterPro" id="IPR006076">
    <property type="entry name" value="FAD-dep_OxRdtase"/>
</dbReference>
<dbReference type="InterPro" id="IPR036188">
    <property type="entry name" value="FAD/NAD-bd_sf"/>
</dbReference>
<dbReference type="OrthoDB" id="9767869at2"/>
<dbReference type="Gene3D" id="3.50.50.60">
    <property type="entry name" value="FAD/NAD(P)-binding domain"/>
    <property type="match status" value="1"/>
</dbReference>
<dbReference type="GO" id="GO:0051537">
    <property type="term" value="F:2 iron, 2 sulfur cluster binding"/>
    <property type="evidence" value="ECO:0007669"/>
    <property type="project" value="UniProtKB-KW"/>
</dbReference>
<evidence type="ECO:0000256" key="3">
    <source>
        <dbReference type="ARBA" id="ARBA00023004"/>
    </source>
</evidence>
<dbReference type="PROSITE" id="PS51296">
    <property type="entry name" value="RIESKE"/>
    <property type="match status" value="1"/>
</dbReference>
<dbReference type="InterPro" id="IPR038010">
    <property type="entry name" value="YhfW_C"/>
</dbReference>
<proteinExistence type="predicted"/>
<evidence type="ECO:0000313" key="7">
    <source>
        <dbReference type="EMBL" id="ANH80896.1"/>
    </source>
</evidence>
<dbReference type="Gene3D" id="2.102.10.10">
    <property type="entry name" value="Rieske [2Fe-2S] iron-sulphur domain"/>
    <property type="match status" value="1"/>
</dbReference>
<dbReference type="PANTHER" id="PTHR13847">
    <property type="entry name" value="SARCOSINE DEHYDROGENASE-RELATED"/>
    <property type="match status" value="1"/>
</dbReference>
<protein>
    <recommendedName>
        <fullName evidence="6">Rieske domain-containing protein</fullName>
    </recommendedName>
</protein>
<name>A0A1A9HZU4_9BACT</name>
<dbReference type="PRINTS" id="PR00162">
    <property type="entry name" value="RIESKE"/>
</dbReference>
<dbReference type="Pfam" id="PF00355">
    <property type="entry name" value="Rieske"/>
    <property type="match status" value="1"/>
</dbReference>
<dbReference type="KEGG" id="nia:A8C56_07805"/>
<keyword evidence="8" id="KW-1185">Reference proteome</keyword>
<evidence type="ECO:0000256" key="1">
    <source>
        <dbReference type="ARBA" id="ARBA00022714"/>
    </source>
</evidence>
<dbReference type="InterPro" id="IPR005805">
    <property type="entry name" value="Rieske_Fe-S_prot_C"/>
</dbReference>
<dbReference type="Pfam" id="PF01266">
    <property type="entry name" value="DAO"/>
    <property type="match status" value="1"/>
</dbReference>
<feature type="domain" description="Rieske" evidence="6">
    <location>
        <begin position="419"/>
        <end position="504"/>
    </location>
</feature>
<gene>
    <name evidence="7" type="ORF">A8C56_07805</name>
</gene>
<evidence type="ECO:0000313" key="8">
    <source>
        <dbReference type="Proteomes" id="UP000077667"/>
    </source>
</evidence>
<dbReference type="GO" id="GO:0046872">
    <property type="term" value="F:metal ion binding"/>
    <property type="evidence" value="ECO:0007669"/>
    <property type="project" value="UniProtKB-KW"/>
</dbReference>
<dbReference type="GO" id="GO:0016020">
    <property type="term" value="C:membrane"/>
    <property type="evidence" value="ECO:0007669"/>
    <property type="project" value="InterPro"/>
</dbReference>
<dbReference type="SUPFAM" id="SSF50022">
    <property type="entry name" value="ISP domain"/>
    <property type="match status" value="1"/>
</dbReference>
<dbReference type="FunFam" id="2.102.10.10:FF:000014">
    <property type="entry name" value="Oxidoreductase, FAD dependent"/>
    <property type="match status" value="1"/>
</dbReference>
<sequence>MDRDAFTTTPWQDNFEIRIPQSPDTKAPFDVIIAGAGITGITTGLFLQQAGKKCLILEAHTVCFGTSSATTAHLNTVLDTSYPELIKKFGTASSRLVAQGAKEAIGLIKEHIKAYEIDCDFEEKKGYLYAQNEKEDDELGKMLEGMRTAGIEAAPGSSIPLPVPFTTAIQFPGQAQLHPLKYLKALLHQFLEAGGAIRTGAPVQKVVQKEGIQEVYSANGRYSAADVVYATHIPPGINLLHFRCAPYRSYVLGIRLADHSYPDALVYDIEDPYHYFRTARHQGAPLLIVGGCDHKTGHADNTGQLFRELEAYAAKFFRIASIPYRWSSQYYEPADGLPYIGRLPGNNDHLYTATGYSGNGMIFGTLAGRILCNLITGNDNPYKTLLAPSRIKPVAGFSNFIKENADVVRHFIGDRLSVEVPEAFAGLGIGEGRVVKQGGQPIAVYKNEEGNIFALDPVCPHAGCLVQWNNAERSWDCPCHGSRFDSTGAVLNGPSQKKLRQLNR</sequence>
<accession>A0A1A9HZU4</accession>
<evidence type="ECO:0000256" key="2">
    <source>
        <dbReference type="ARBA" id="ARBA00022723"/>
    </source>
</evidence>
<keyword evidence="5" id="KW-1015">Disulfide bond</keyword>
<keyword evidence="4" id="KW-0411">Iron-sulfur</keyword>
<evidence type="ECO:0000256" key="4">
    <source>
        <dbReference type="ARBA" id="ARBA00023014"/>
    </source>
</evidence>
<reference evidence="7 8" key="1">
    <citation type="submission" date="2016-05" db="EMBL/GenBank/DDBJ databases">
        <title>Niabella ginsenosidivorans BS26 whole genome sequencing.</title>
        <authorList>
            <person name="Im W.T."/>
            <person name="Siddiqi M.Z."/>
        </authorList>
    </citation>
    <scope>NUCLEOTIDE SEQUENCE [LARGE SCALE GENOMIC DNA]</scope>
    <source>
        <strain evidence="7 8">BS26</strain>
    </source>
</reference>
<keyword evidence="2" id="KW-0479">Metal-binding</keyword>
<dbReference type="RefSeq" id="WP_067754168.1">
    <property type="nucleotide sequence ID" value="NZ_CP015772.1"/>
</dbReference>
<dbReference type="SUPFAM" id="SSF51905">
    <property type="entry name" value="FAD/NAD(P)-binding domain"/>
    <property type="match status" value="1"/>
</dbReference>
<evidence type="ECO:0000259" key="6">
    <source>
        <dbReference type="PROSITE" id="PS51296"/>
    </source>
</evidence>
<dbReference type="InterPro" id="IPR036922">
    <property type="entry name" value="Rieske_2Fe-2S_sf"/>
</dbReference>
<dbReference type="GO" id="GO:0005737">
    <property type="term" value="C:cytoplasm"/>
    <property type="evidence" value="ECO:0007669"/>
    <property type="project" value="TreeGrafter"/>
</dbReference>
<dbReference type="AlphaFoldDB" id="A0A1A9HZU4"/>